<evidence type="ECO:0000313" key="2">
    <source>
        <dbReference type="Proteomes" id="UP001199314"/>
    </source>
</evidence>
<dbReference type="Proteomes" id="UP001199314">
    <property type="component" value="Unassembled WGS sequence"/>
</dbReference>
<dbReference type="SUPFAM" id="SSF52833">
    <property type="entry name" value="Thioredoxin-like"/>
    <property type="match status" value="1"/>
</dbReference>
<protein>
    <recommendedName>
        <fullName evidence="3">AhpC/TSA family protein</fullName>
    </recommendedName>
</protein>
<reference evidence="2" key="1">
    <citation type="submission" date="2023-07" db="EMBL/GenBank/DDBJ databases">
        <title>Novel species isolated from saline lakes on Tibetan Plateau.</title>
        <authorList>
            <person name="Lu H."/>
        </authorList>
    </citation>
    <scope>NUCLEOTIDE SEQUENCE [LARGE SCALE GENOMIC DNA]</scope>
    <source>
        <strain evidence="2">CAK8W</strain>
    </source>
</reference>
<accession>A0ABS7XI12</accession>
<dbReference type="InterPro" id="IPR036249">
    <property type="entry name" value="Thioredoxin-like_sf"/>
</dbReference>
<dbReference type="Gene3D" id="3.40.30.10">
    <property type="entry name" value="Glutaredoxin"/>
    <property type="match status" value="1"/>
</dbReference>
<organism evidence="1 2">
    <name type="scientific">Psychroflexus longus</name>
    <dbReference type="NCBI Taxonomy" id="2873596"/>
    <lineage>
        <taxon>Bacteria</taxon>
        <taxon>Pseudomonadati</taxon>
        <taxon>Bacteroidota</taxon>
        <taxon>Flavobacteriia</taxon>
        <taxon>Flavobacteriales</taxon>
        <taxon>Flavobacteriaceae</taxon>
        <taxon>Psychroflexus</taxon>
    </lineage>
</organism>
<keyword evidence="2" id="KW-1185">Reference proteome</keyword>
<sequence>MKKKKVNLLLFYNTYCLGCTGRAIPFAYELTRDFPELNLIVIHTNFGNQTFTENEILDIFTTKTSPFDIYIDPDAEAYNHFKCEGTPHWIVLDQNLDLYRSIFGSQDQSQNRLFYALESLKN</sequence>
<dbReference type="EMBL" id="JAIQZE010000005">
    <property type="protein sequence ID" value="MBZ9778603.1"/>
    <property type="molecule type" value="Genomic_DNA"/>
</dbReference>
<name>A0ABS7XI12_9FLAO</name>
<evidence type="ECO:0008006" key="3">
    <source>
        <dbReference type="Google" id="ProtNLM"/>
    </source>
</evidence>
<proteinExistence type="predicted"/>
<gene>
    <name evidence="1" type="ORF">LB452_06680</name>
</gene>
<dbReference type="RefSeq" id="WP_224460954.1">
    <property type="nucleotide sequence ID" value="NZ_JAIQZE010000005.1"/>
</dbReference>
<evidence type="ECO:0000313" key="1">
    <source>
        <dbReference type="EMBL" id="MBZ9778603.1"/>
    </source>
</evidence>
<comment type="caution">
    <text evidence="1">The sequence shown here is derived from an EMBL/GenBank/DDBJ whole genome shotgun (WGS) entry which is preliminary data.</text>
</comment>